<evidence type="ECO:0000313" key="2">
    <source>
        <dbReference type="EMBL" id="KAK3286762.1"/>
    </source>
</evidence>
<dbReference type="Proteomes" id="UP001190700">
    <property type="component" value="Unassembled WGS sequence"/>
</dbReference>
<proteinExistence type="predicted"/>
<keyword evidence="3" id="KW-1185">Reference proteome</keyword>
<feature type="compositionally biased region" description="Basic and acidic residues" evidence="1">
    <location>
        <begin position="115"/>
        <end position="130"/>
    </location>
</feature>
<organism evidence="2 3">
    <name type="scientific">Cymbomonas tetramitiformis</name>
    <dbReference type="NCBI Taxonomy" id="36881"/>
    <lineage>
        <taxon>Eukaryota</taxon>
        <taxon>Viridiplantae</taxon>
        <taxon>Chlorophyta</taxon>
        <taxon>Pyramimonadophyceae</taxon>
        <taxon>Pyramimonadales</taxon>
        <taxon>Pyramimonadaceae</taxon>
        <taxon>Cymbomonas</taxon>
    </lineage>
</organism>
<protein>
    <submittedName>
        <fullName evidence="2">Uncharacterized protein</fullName>
    </submittedName>
</protein>
<comment type="caution">
    <text evidence="2">The sequence shown here is derived from an EMBL/GenBank/DDBJ whole genome shotgun (WGS) entry which is preliminary data.</text>
</comment>
<evidence type="ECO:0000313" key="3">
    <source>
        <dbReference type="Proteomes" id="UP001190700"/>
    </source>
</evidence>
<name>A0AAE0GYN2_9CHLO</name>
<reference evidence="2 3" key="1">
    <citation type="journal article" date="2015" name="Genome Biol. Evol.">
        <title>Comparative Genomics of a Bacterivorous Green Alga Reveals Evolutionary Causalities and Consequences of Phago-Mixotrophic Mode of Nutrition.</title>
        <authorList>
            <person name="Burns J.A."/>
            <person name="Paasch A."/>
            <person name="Narechania A."/>
            <person name="Kim E."/>
        </authorList>
    </citation>
    <scope>NUCLEOTIDE SEQUENCE [LARGE SCALE GENOMIC DNA]</scope>
    <source>
        <strain evidence="2 3">PLY_AMNH</strain>
    </source>
</reference>
<dbReference type="EMBL" id="LGRX02001136">
    <property type="protein sequence ID" value="KAK3286762.1"/>
    <property type="molecule type" value="Genomic_DNA"/>
</dbReference>
<sequence>MNDVRVFFLSLVGSDVQWSLECLKTAHGLYMEDHTDSLLFSTCEHEHLLQSMYLLMISASSRQPPTKLRTDGRAWPACFAAAHNRTQVCAWGAHLPWRLGADHQWLDSSTRCSEFPRERGASSSRASEKAAHKRSPSKQLVSKNSLAQLEARRNRVLNKPRINPYFLKSESKLAVKLPFDVRTCPQVEANGRSPDVYLPPVLDKNVATADTGHVFIILRHMRLDFHRALWRTAYAHALPDGF</sequence>
<feature type="region of interest" description="Disordered" evidence="1">
    <location>
        <begin position="115"/>
        <end position="141"/>
    </location>
</feature>
<dbReference type="AlphaFoldDB" id="A0AAE0GYN2"/>
<evidence type="ECO:0000256" key="1">
    <source>
        <dbReference type="SAM" id="MobiDB-lite"/>
    </source>
</evidence>
<gene>
    <name evidence="2" type="ORF">CYMTET_5701</name>
</gene>
<accession>A0AAE0GYN2</accession>